<dbReference type="InterPro" id="IPR052564">
    <property type="entry name" value="N-acetyltrans/Recomb-assoc"/>
</dbReference>
<dbReference type="RefSeq" id="WP_183674268.1">
    <property type="nucleotide sequence ID" value="NZ_CBCRYX010000004.1"/>
</dbReference>
<dbReference type="PROSITE" id="PS51186">
    <property type="entry name" value="GNAT"/>
    <property type="match status" value="1"/>
</dbReference>
<dbReference type="InterPro" id="IPR000182">
    <property type="entry name" value="GNAT_dom"/>
</dbReference>
<reference evidence="2 3" key="1">
    <citation type="submission" date="2020-08" db="EMBL/GenBank/DDBJ databases">
        <title>Genomic Encyclopedia of Type Strains, Phase IV (KMG-IV): sequencing the most valuable type-strain genomes for metagenomic binning, comparative biology and taxonomic classification.</title>
        <authorList>
            <person name="Goeker M."/>
        </authorList>
    </citation>
    <scope>NUCLEOTIDE SEQUENCE [LARGE SCALE GENOMIC DNA]</scope>
    <source>
        <strain evidence="2 3">DSM 19163</strain>
    </source>
</reference>
<gene>
    <name evidence="2" type="ORF">HNQ45_001102</name>
</gene>
<dbReference type="AlphaFoldDB" id="A0A9Q2CZX2"/>
<dbReference type="Proteomes" id="UP000579136">
    <property type="component" value="Unassembled WGS sequence"/>
</dbReference>
<organism evidence="2 3">
    <name type="scientific">Nosocomiicoccus ampullae</name>
    <dbReference type="NCBI Taxonomy" id="489910"/>
    <lineage>
        <taxon>Bacteria</taxon>
        <taxon>Bacillati</taxon>
        <taxon>Bacillota</taxon>
        <taxon>Bacilli</taxon>
        <taxon>Bacillales</taxon>
        <taxon>Staphylococcaceae</taxon>
        <taxon>Nosocomiicoccus</taxon>
    </lineage>
</organism>
<proteinExistence type="predicted"/>
<dbReference type="GO" id="GO:0016747">
    <property type="term" value="F:acyltransferase activity, transferring groups other than amino-acyl groups"/>
    <property type="evidence" value="ECO:0007669"/>
    <property type="project" value="InterPro"/>
</dbReference>
<comment type="caution">
    <text evidence="2">The sequence shown here is derived from an EMBL/GenBank/DDBJ whole genome shotgun (WGS) entry which is preliminary data.</text>
</comment>
<protein>
    <submittedName>
        <fullName evidence="2">GNAT family N-acyltransferase</fullName>
    </submittedName>
</protein>
<feature type="domain" description="N-acetyltransferase" evidence="1">
    <location>
        <begin position="1"/>
        <end position="154"/>
    </location>
</feature>
<dbReference type="PANTHER" id="PTHR43451:SF1">
    <property type="entry name" value="ACETYLTRANSFERASE"/>
    <property type="match status" value="1"/>
</dbReference>
<sequence>MIIRRLEDKDIEPLMHLVNITMRKINTETYPDELVEQWVDEQKEDHYRNEAKDSHVYVIEKNGNLIASGGISKPVDGVSTLKLVYVHPDHGGEGLGRKIMETVLDDEYGKDADKIIGSALINAIRFYKKFGFRTKDDEYIFNEDGTIEIEKDVSNE</sequence>
<accession>A0A9Q2CZX2</accession>
<dbReference type="Gene3D" id="3.40.630.30">
    <property type="match status" value="1"/>
</dbReference>
<dbReference type="SUPFAM" id="SSF55729">
    <property type="entry name" value="Acyl-CoA N-acyltransferases (Nat)"/>
    <property type="match status" value="1"/>
</dbReference>
<evidence type="ECO:0000313" key="2">
    <source>
        <dbReference type="EMBL" id="MBB5176215.1"/>
    </source>
</evidence>
<evidence type="ECO:0000313" key="3">
    <source>
        <dbReference type="Proteomes" id="UP000579136"/>
    </source>
</evidence>
<dbReference type="Pfam" id="PF13508">
    <property type="entry name" value="Acetyltransf_7"/>
    <property type="match status" value="1"/>
</dbReference>
<dbReference type="PANTHER" id="PTHR43451">
    <property type="entry name" value="ACETYLTRANSFERASE (GNAT) FAMILY PROTEIN"/>
    <property type="match status" value="1"/>
</dbReference>
<dbReference type="InterPro" id="IPR016181">
    <property type="entry name" value="Acyl_CoA_acyltransferase"/>
</dbReference>
<name>A0A9Q2CZX2_9STAP</name>
<evidence type="ECO:0000259" key="1">
    <source>
        <dbReference type="PROSITE" id="PS51186"/>
    </source>
</evidence>
<keyword evidence="3" id="KW-1185">Reference proteome</keyword>
<dbReference type="CDD" id="cd04301">
    <property type="entry name" value="NAT_SF"/>
    <property type="match status" value="1"/>
</dbReference>
<dbReference type="EMBL" id="JACHHF010000005">
    <property type="protein sequence ID" value="MBB5176215.1"/>
    <property type="molecule type" value="Genomic_DNA"/>
</dbReference>